<gene>
    <name evidence="2" type="ORF">BCR33DRAFT_717216</name>
</gene>
<proteinExistence type="predicted"/>
<feature type="non-terminal residue" evidence="2">
    <location>
        <position position="1"/>
    </location>
</feature>
<feature type="region of interest" description="Disordered" evidence="1">
    <location>
        <begin position="21"/>
        <end position="58"/>
    </location>
</feature>
<sequence length="58" mass="6457">NSLGGWTPVYGGARKKVVHQRTPFTPPHQPRCTASPHHPVASTSNHEPIPIEIRRFHA</sequence>
<dbReference type="Proteomes" id="UP000193642">
    <property type="component" value="Unassembled WGS sequence"/>
</dbReference>
<dbReference type="EMBL" id="MCGO01000023">
    <property type="protein sequence ID" value="ORY44131.1"/>
    <property type="molecule type" value="Genomic_DNA"/>
</dbReference>
<organism evidence="2 3">
    <name type="scientific">Rhizoclosmatium globosum</name>
    <dbReference type="NCBI Taxonomy" id="329046"/>
    <lineage>
        <taxon>Eukaryota</taxon>
        <taxon>Fungi</taxon>
        <taxon>Fungi incertae sedis</taxon>
        <taxon>Chytridiomycota</taxon>
        <taxon>Chytridiomycota incertae sedis</taxon>
        <taxon>Chytridiomycetes</taxon>
        <taxon>Chytridiales</taxon>
        <taxon>Chytriomycetaceae</taxon>
        <taxon>Rhizoclosmatium</taxon>
    </lineage>
</organism>
<protein>
    <submittedName>
        <fullName evidence="2">Uncharacterized protein</fullName>
    </submittedName>
</protein>
<comment type="caution">
    <text evidence="2">The sequence shown here is derived from an EMBL/GenBank/DDBJ whole genome shotgun (WGS) entry which is preliminary data.</text>
</comment>
<name>A0A1Y2CAS2_9FUNG</name>
<reference evidence="2 3" key="1">
    <citation type="submission" date="2016-07" db="EMBL/GenBank/DDBJ databases">
        <title>Pervasive Adenine N6-methylation of Active Genes in Fungi.</title>
        <authorList>
            <consortium name="DOE Joint Genome Institute"/>
            <person name="Mondo S.J."/>
            <person name="Dannebaum R.O."/>
            <person name="Kuo R.C."/>
            <person name="Labutti K."/>
            <person name="Haridas S."/>
            <person name="Kuo A."/>
            <person name="Salamov A."/>
            <person name="Ahrendt S.R."/>
            <person name="Lipzen A."/>
            <person name="Sullivan W."/>
            <person name="Andreopoulos W.B."/>
            <person name="Clum A."/>
            <person name="Lindquist E."/>
            <person name="Daum C."/>
            <person name="Ramamoorthy G.K."/>
            <person name="Gryganskyi A."/>
            <person name="Culley D."/>
            <person name="Magnuson J.K."/>
            <person name="James T.Y."/>
            <person name="O'Malley M.A."/>
            <person name="Stajich J.E."/>
            <person name="Spatafora J.W."/>
            <person name="Visel A."/>
            <person name="Grigoriev I.V."/>
        </authorList>
    </citation>
    <scope>NUCLEOTIDE SEQUENCE [LARGE SCALE GENOMIC DNA]</scope>
    <source>
        <strain evidence="2 3">JEL800</strain>
    </source>
</reference>
<accession>A0A1Y2CAS2</accession>
<evidence type="ECO:0000313" key="3">
    <source>
        <dbReference type="Proteomes" id="UP000193642"/>
    </source>
</evidence>
<keyword evidence="3" id="KW-1185">Reference proteome</keyword>
<evidence type="ECO:0000313" key="2">
    <source>
        <dbReference type="EMBL" id="ORY44131.1"/>
    </source>
</evidence>
<dbReference type="AlphaFoldDB" id="A0A1Y2CAS2"/>
<evidence type="ECO:0000256" key="1">
    <source>
        <dbReference type="SAM" id="MobiDB-lite"/>
    </source>
</evidence>